<sequence length="1473" mass="161733">MAPVVLVPHSTSVTPAVGGLFNGLAFFLLQRLPSRASYVDRVQANGGRVVKLEQQADHVIADHLKSGCPSGSISYTFIDAALKDGSLPDPKEHLAGPAQGTVRSVGSTDAPGKRTRTPFTAEDDRVLWEWVERARSEGGSVKGNEIYKQLEAKNSRHPHQAWRDRYIKQLMDKPPPGVEVKVAANAPSNAPPNPPVAPDKDADEEEEEGEEVTAGFSKDDFESLTAEAADIVALGEDRVEEAWQAFATAWPVHTAAEWRTYWEETVLPAFKETPAYPEVIAGIEQKRREEEEKAERRAERRRKRAARDKSADEEPRAKRRGKQAVKEERDLKRVIEASTARQTPVKPVEVSPTQKQKRRREDPVPQSASQPRRKKHVSSAPDFADLFTSDEEVDGLLVPPLPRSPKRAMTSHDPIDSLSTDREVEEIPNRSSTKVKETVPEKKVERREHAQILVQQRRQATGDVVDEADEQLRGELATSQNDERPMLVDVDDLSELPTSDANRAAEQQVRRESAESMQMDGELGEESDEVTSAKHVEEDGAVEDGLPSDEPDSESKVPPVSNDVDVEGLVEPRLPRKDTMAAVREKMAHNEAESDDRASRLNMLEDRLANDLDAFDASLQALGEGRFSMAAAGDAGKQTQIQDSDAAAEGDGIADEPRDITISNHLVEDGEVEDGVFGEGTLDPDGGFEAAVPSGDDASSDDVDSSDAGGDALITANLASQQAEHKAPVVRGVDLPEDDATEDQGVYASYLQDILALRATAQDALTEANLASQQAAQPKSPILRGVDLLEDDDAQDQSDLVKYLQSVLASKASPAQPGKGLERDVPVLEEGPSGSPRRPESVRQQETVIKETEYTQHRDQGPSGKAAPAPQHHSLTFPPRQDGVQDGSTYTQIGIIPSSYACRPTEIGGLADQHLSSQQEVDDVLESSLQWPYSPQQSKSRAPVAQENEITQYESLPYETQIQFPILRFEEGARGGEIFTTQPRHQSEIPYPHLPARTAQHNHDDEVSEVQSQVDAGPDPVDEEGNGYVMVEQAGLPEHQNGLDDQYDDDDGVEEEYDIDLEVPEPEEGFVFASSPERSAAAQLYGEADQSVEDRGTEGAFNITSPPFRPSPYYNDQQPTQEASPSLESLPEDEEHDADQELADISRGQVEAIEVSSAESSSSPYQSSESPSIKAAHHPAGKRTQFETQDIINAETQQPDFSMPLPPDSDEDDLRSDSGVAGKVNATKTHESKTHPPDTDDDSDDPLSDHFIAPFPPAAQRKATQDPPPRPTQPLRPFRKSPAKPHPSPPAKPTNLAETQTLVEELDINDYFATTQHRLNVSEAAVLAALQATSMRPELADIVLHHQKVHREFPRDMPGVWTAEEDAVVEGGNARLMKRLVVKHGWEEMERRLEYLRQYREADGCSIVGIMVNIKVADGESVHQAEPKKRIHGNLAKTRYAPNLPAQAAALPTQLPHTSIRQQANKKTPEHDR</sequence>
<keyword evidence="5" id="KW-0158">Chromosome</keyword>
<dbReference type="Pfam" id="PF08914">
    <property type="entry name" value="Myb_Rap1"/>
    <property type="match status" value="1"/>
</dbReference>
<dbReference type="Gene3D" id="1.10.10.60">
    <property type="entry name" value="Homeodomain-like"/>
    <property type="match status" value="1"/>
</dbReference>
<feature type="domain" description="TRF2-interacting telomeric protein/Rap1 C-terminal" evidence="14">
    <location>
        <begin position="1318"/>
        <end position="1397"/>
    </location>
</feature>
<evidence type="ECO:0000313" key="15">
    <source>
        <dbReference type="EMBL" id="KAK0955321.1"/>
    </source>
</evidence>
<feature type="compositionally biased region" description="Basic and acidic residues" evidence="12">
    <location>
        <begin position="307"/>
        <end position="316"/>
    </location>
</feature>
<evidence type="ECO:0000256" key="7">
    <source>
        <dbReference type="ARBA" id="ARBA00023015"/>
    </source>
</evidence>
<feature type="compositionally biased region" description="Acidic residues" evidence="12">
    <location>
        <begin position="539"/>
        <end position="552"/>
    </location>
</feature>
<evidence type="ECO:0000256" key="10">
    <source>
        <dbReference type="ARBA" id="ARBA00023242"/>
    </source>
</evidence>
<dbReference type="GO" id="GO:0010833">
    <property type="term" value="P:telomere maintenance via telomere lengthening"/>
    <property type="evidence" value="ECO:0007669"/>
    <property type="project" value="TreeGrafter"/>
</dbReference>
<feature type="domain" description="TERF2-interacting telomeric protein 1 Myb" evidence="13">
    <location>
        <begin position="119"/>
        <end position="176"/>
    </location>
</feature>
<comment type="similarity">
    <text evidence="3">Belongs to the RAP1 family.</text>
</comment>
<feature type="compositionally biased region" description="Acidic residues" evidence="12">
    <location>
        <begin position="201"/>
        <end position="211"/>
    </location>
</feature>
<dbReference type="Gene3D" id="1.10.10.2170">
    <property type="match status" value="1"/>
</dbReference>
<keyword evidence="10" id="KW-0539">Nucleus</keyword>
<keyword evidence="7" id="KW-0805">Transcription regulation</keyword>
<dbReference type="InterPro" id="IPR015010">
    <property type="entry name" value="TERF2IP_Myb"/>
</dbReference>
<evidence type="ECO:0000256" key="12">
    <source>
        <dbReference type="SAM" id="MobiDB-lite"/>
    </source>
</evidence>
<evidence type="ECO:0000256" key="1">
    <source>
        <dbReference type="ARBA" id="ARBA00004123"/>
    </source>
</evidence>
<evidence type="ECO:0000259" key="14">
    <source>
        <dbReference type="Pfam" id="PF11626"/>
    </source>
</evidence>
<feature type="compositionally biased region" description="Low complexity" evidence="12">
    <location>
        <begin position="1149"/>
        <end position="1173"/>
    </location>
</feature>
<feature type="compositionally biased region" description="Basic and acidic residues" evidence="12">
    <location>
        <begin position="286"/>
        <end position="298"/>
    </location>
</feature>
<dbReference type="InterPro" id="IPR021661">
    <property type="entry name" value="Rap1_C"/>
</dbReference>
<dbReference type="GO" id="GO:0031848">
    <property type="term" value="P:protection from non-homologous end joining at telomere"/>
    <property type="evidence" value="ECO:0007669"/>
    <property type="project" value="TreeGrafter"/>
</dbReference>
<proteinExistence type="inferred from homology"/>
<feature type="compositionally biased region" description="Basic and acidic residues" evidence="12">
    <location>
        <begin position="837"/>
        <end position="860"/>
    </location>
</feature>
<evidence type="ECO:0000256" key="4">
    <source>
        <dbReference type="ARBA" id="ARBA00017805"/>
    </source>
</evidence>
<name>A0AAN6H4B6_9PEZI</name>
<feature type="region of interest" description="Disordered" evidence="12">
    <location>
        <begin position="633"/>
        <end position="656"/>
    </location>
</feature>
<dbReference type="PANTHER" id="PTHR16466:SF6">
    <property type="entry name" value="TELOMERIC REPEAT-BINDING FACTOR 2-INTERACTING PROTEIN 1"/>
    <property type="match status" value="1"/>
</dbReference>
<evidence type="ECO:0000256" key="11">
    <source>
        <dbReference type="ARBA" id="ARBA00032471"/>
    </source>
</evidence>
<comment type="caution">
    <text evidence="15">The sequence shown here is derived from an EMBL/GenBank/DDBJ whole genome shotgun (WGS) entry which is preliminary data.</text>
</comment>
<evidence type="ECO:0000259" key="13">
    <source>
        <dbReference type="Pfam" id="PF08914"/>
    </source>
</evidence>
<feature type="region of interest" description="Disordered" evidence="12">
    <location>
        <begin position="173"/>
        <end position="219"/>
    </location>
</feature>
<dbReference type="GO" id="GO:0042162">
    <property type="term" value="F:telomeric DNA binding"/>
    <property type="evidence" value="ECO:0007669"/>
    <property type="project" value="TreeGrafter"/>
</dbReference>
<dbReference type="InterPro" id="IPR038104">
    <property type="entry name" value="Rap1_C_sf"/>
</dbReference>
<feature type="compositionally biased region" description="Basic and acidic residues" evidence="12">
    <location>
        <begin position="1228"/>
        <end position="1238"/>
    </location>
</feature>
<dbReference type="EMBL" id="JAUJLE010000474">
    <property type="protein sequence ID" value="KAK0955321.1"/>
    <property type="molecule type" value="Genomic_DNA"/>
</dbReference>
<gene>
    <name evidence="15" type="ORF">LTR91_022912</name>
</gene>
<feature type="compositionally biased region" description="Basic and acidic residues" evidence="12">
    <location>
        <begin position="324"/>
        <end position="335"/>
    </location>
</feature>
<feature type="compositionally biased region" description="Polar residues" evidence="12">
    <location>
        <begin position="1457"/>
        <end position="1466"/>
    </location>
</feature>
<feature type="region of interest" description="Disordered" evidence="12">
    <location>
        <begin position="1035"/>
        <end position="1295"/>
    </location>
</feature>
<feature type="compositionally biased region" description="Basic and acidic residues" evidence="12">
    <location>
        <begin position="413"/>
        <end position="450"/>
    </location>
</feature>
<keyword evidence="16" id="KW-1185">Reference proteome</keyword>
<feature type="region of interest" description="Disordered" evidence="12">
    <location>
        <begin position="286"/>
        <end position="578"/>
    </location>
</feature>
<evidence type="ECO:0000313" key="16">
    <source>
        <dbReference type="Proteomes" id="UP001175353"/>
    </source>
</evidence>
<evidence type="ECO:0000256" key="8">
    <source>
        <dbReference type="ARBA" id="ARBA00023159"/>
    </source>
</evidence>
<dbReference type="Proteomes" id="UP001175353">
    <property type="component" value="Unassembled WGS sequence"/>
</dbReference>
<dbReference type="PANTHER" id="PTHR16466">
    <property type="entry name" value="TELOMERE REPEAT-BINDING FACTOR 2-INTERACTING PROTEIN 1"/>
    <property type="match status" value="1"/>
</dbReference>
<evidence type="ECO:0000256" key="2">
    <source>
        <dbReference type="ARBA" id="ARBA00004574"/>
    </source>
</evidence>
<feature type="region of interest" description="Disordered" evidence="12">
    <location>
        <begin position="93"/>
        <end position="117"/>
    </location>
</feature>
<dbReference type="CDD" id="cd11655">
    <property type="entry name" value="rap1_myb-like"/>
    <property type="match status" value="1"/>
</dbReference>
<evidence type="ECO:0000256" key="6">
    <source>
        <dbReference type="ARBA" id="ARBA00022895"/>
    </source>
</evidence>
<protein>
    <recommendedName>
        <fullName evidence="4">Telomeric repeat-binding factor 2-interacting protein 1</fullName>
    </recommendedName>
    <alternativeName>
        <fullName evidence="11">Repressor/activator protein 1 homolog</fullName>
    </alternativeName>
</protein>
<dbReference type="GO" id="GO:0070187">
    <property type="term" value="C:shelterin complex"/>
    <property type="evidence" value="ECO:0007669"/>
    <property type="project" value="TreeGrafter"/>
</dbReference>
<dbReference type="Pfam" id="PF11626">
    <property type="entry name" value="Rap1_C"/>
    <property type="match status" value="1"/>
</dbReference>
<evidence type="ECO:0000256" key="3">
    <source>
        <dbReference type="ARBA" id="ARBA00010467"/>
    </source>
</evidence>
<dbReference type="SUPFAM" id="SSF46689">
    <property type="entry name" value="Homeodomain-like"/>
    <property type="match status" value="1"/>
</dbReference>
<feature type="region of interest" description="Disordered" evidence="12">
    <location>
        <begin position="1451"/>
        <end position="1473"/>
    </location>
</feature>
<keyword evidence="6" id="KW-0779">Telomere</keyword>
<organism evidence="15 16">
    <name type="scientific">Friedmanniomyces endolithicus</name>
    <dbReference type="NCBI Taxonomy" id="329885"/>
    <lineage>
        <taxon>Eukaryota</taxon>
        <taxon>Fungi</taxon>
        <taxon>Dikarya</taxon>
        <taxon>Ascomycota</taxon>
        <taxon>Pezizomycotina</taxon>
        <taxon>Dothideomycetes</taxon>
        <taxon>Dothideomycetidae</taxon>
        <taxon>Mycosphaerellales</taxon>
        <taxon>Teratosphaeriaceae</taxon>
        <taxon>Friedmanniomyces</taxon>
    </lineage>
</organism>
<keyword evidence="8" id="KW-0010">Activator</keyword>
<accession>A0AAN6H4B6</accession>
<feature type="compositionally biased region" description="Polar residues" evidence="12">
    <location>
        <begin position="1186"/>
        <end position="1200"/>
    </location>
</feature>
<evidence type="ECO:0000256" key="5">
    <source>
        <dbReference type="ARBA" id="ARBA00022454"/>
    </source>
</evidence>
<reference evidence="15" key="1">
    <citation type="submission" date="2023-06" db="EMBL/GenBank/DDBJ databases">
        <title>Black Yeasts Isolated from many extreme environments.</title>
        <authorList>
            <person name="Coleine C."/>
            <person name="Stajich J.E."/>
            <person name="Selbmann L."/>
        </authorList>
    </citation>
    <scope>NUCLEOTIDE SEQUENCE</scope>
    <source>
        <strain evidence="15">CCFEE 5200</strain>
    </source>
</reference>
<keyword evidence="9" id="KW-0804">Transcription</keyword>
<comment type="subcellular location">
    <subcellularLocation>
        <location evidence="2">Chromosome</location>
        <location evidence="2">Telomere</location>
    </subcellularLocation>
    <subcellularLocation>
        <location evidence="1">Nucleus</location>
    </subcellularLocation>
</comment>
<feature type="region of interest" description="Disordered" evidence="12">
    <location>
        <begin position="811"/>
        <end position="886"/>
    </location>
</feature>
<feature type="region of interest" description="Disordered" evidence="12">
    <location>
        <begin position="675"/>
        <end position="710"/>
    </location>
</feature>
<dbReference type="InterPro" id="IPR039595">
    <property type="entry name" value="TE2IP/Rap1"/>
</dbReference>
<feature type="compositionally biased region" description="Acidic residues" evidence="12">
    <location>
        <begin position="1045"/>
        <end position="1068"/>
    </location>
</feature>
<evidence type="ECO:0000256" key="9">
    <source>
        <dbReference type="ARBA" id="ARBA00023163"/>
    </source>
</evidence>
<dbReference type="InterPro" id="IPR009057">
    <property type="entry name" value="Homeodomain-like_sf"/>
</dbReference>
<feature type="compositionally biased region" description="Acidic residues" evidence="12">
    <location>
        <begin position="1130"/>
        <end position="1142"/>
    </location>
</feature>